<reference evidence="1 2" key="1">
    <citation type="submission" date="2019-02" db="EMBL/GenBank/DDBJ databases">
        <authorList>
            <person name="He Y."/>
            <person name="Shi H."/>
            <person name="Li J."/>
            <person name="Sun Y."/>
        </authorList>
    </citation>
    <scope>NUCLEOTIDE SEQUENCE [LARGE SCALE GENOMIC DNA]</scope>
</reference>
<dbReference type="GeneID" id="55614852"/>
<dbReference type="RefSeq" id="YP_009844528.1">
    <property type="nucleotide sequence ID" value="NC_048755.1"/>
</dbReference>
<name>A0A482IFM7_9CAUD</name>
<sequence length="152" mass="18420">MDNLTLITPQLAQQIQESYDNREVYNALLVGRVCDLIEWFIVEYDLGDVNDDKLRRKVRDSVMWRTGSWAFTKSLSSCYYSMYLENDGLRRILDVYNATKPADCYLDLSWNYRQLDPKRKYDDRDGYDFTPGDQWYLTGFWWKRLKTRFWRS</sequence>
<organism evidence="1 2">
    <name type="scientific">Stenotrophomonas phage YB07</name>
    <dbReference type="NCBI Taxonomy" id="2555548"/>
    <lineage>
        <taxon>Viruses</taxon>
        <taxon>Duplodnaviria</taxon>
        <taxon>Heunggongvirae</taxon>
        <taxon>Uroviricota</taxon>
        <taxon>Caudoviricetes</taxon>
        <taxon>Menderavirus</taxon>
        <taxon>Menderavirus IMESM1</taxon>
    </lineage>
</organism>
<evidence type="ECO:0000313" key="2">
    <source>
        <dbReference type="Proteomes" id="UP000294655"/>
    </source>
</evidence>
<proteinExistence type="predicted"/>
<accession>A0A482IFM7</accession>
<dbReference type="EMBL" id="MK580972">
    <property type="protein sequence ID" value="QBP06378.1"/>
    <property type="molecule type" value="Genomic_DNA"/>
</dbReference>
<protein>
    <submittedName>
        <fullName evidence="1">Uncharacterized protein</fullName>
    </submittedName>
</protein>
<dbReference type="KEGG" id="vg:55614852"/>
<dbReference type="Proteomes" id="UP000294655">
    <property type="component" value="Segment"/>
</dbReference>
<evidence type="ECO:0000313" key="1">
    <source>
        <dbReference type="EMBL" id="QBP06378.1"/>
    </source>
</evidence>